<keyword evidence="5" id="KW-1185">Reference proteome</keyword>
<feature type="compositionally biased region" description="Polar residues" evidence="3">
    <location>
        <begin position="1"/>
        <end position="14"/>
    </location>
</feature>
<comment type="caution">
    <text evidence="4">The sequence shown here is derived from an EMBL/GenBank/DDBJ whole genome shotgun (WGS) entry which is preliminary data.</text>
</comment>
<dbReference type="GO" id="GO:0003723">
    <property type="term" value="F:RNA binding"/>
    <property type="evidence" value="ECO:0007669"/>
    <property type="project" value="UniProtKB-KW"/>
</dbReference>
<evidence type="ECO:0000256" key="3">
    <source>
        <dbReference type="SAM" id="MobiDB-lite"/>
    </source>
</evidence>
<dbReference type="PANTHER" id="PTHR34654:SF1">
    <property type="entry name" value="RNA-BINDING PROTEIN KHPA"/>
    <property type="match status" value="1"/>
</dbReference>
<name>A0A0D8HET9_9ACTN</name>
<dbReference type="Proteomes" id="UP000032360">
    <property type="component" value="Unassembled WGS sequence"/>
</dbReference>
<gene>
    <name evidence="4" type="ORF">AXFE_27150</name>
</gene>
<evidence type="ECO:0000256" key="2">
    <source>
        <dbReference type="ARBA" id="ARBA00022884"/>
    </source>
</evidence>
<evidence type="ECO:0000256" key="1">
    <source>
        <dbReference type="ARBA" id="ARBA00022490"/>
    </source>
</evidence>
<dbReference type="AlphaFoldDB" id="A0A0D8HET9"/>
<sequence>MVDYDSSSESNETIQAGEGDGATTGAPTALRVLDYLGASLTQRSDRVSVSETIEGSGKVKLTLHVDKSDMGRVIGRHGKIAGAIRAVVRAAAAKDGCDAFIEIVEASN</sequence>
<evidence type="ECO:0000313" key="5">
    <source>
        <dbReference type="Proteomes" id="UP000032360"/>
    </source>
</evidence>
<accession>A0A0D8HET9</accession>
<protein>
    <submittedName>
        <fullName evidence="4">Uncharacterized protein</fullName>
    </submittedName>
</protein>
<organism evidence="4 5">
    <name type="scientific">Acidithrix ferrooxidans</name>
    <dbReference type="NCBI Taxonomy" id="1280514"/>
    <lineage>
        <taxon>Bacteria</taxon>
        <taxon>Bacillati</taxon>
        <taxon>Actinomycetota</taxon>
        <taxon>Acidimicrobiia</taxon>
        <taxon>Acidimicrobiales</taxon>
        <taxon>Acidimicrobiaceae</taxon>
        <taxon>Acidithrix</taxon>
    </lineage>
</organism>
<dbReference type="Pfam" id="PF13083">
    <property type="entry name" value="KH_KhpA-B"/>
    <property type="match status" value="1"/>
</dbReference>
<dbReference type="STRING" id="1280514.AXFE_27150"/>
<dbReference type="InterPro" id="IPR020627">
    <property type="entry name" value="KhpA"/>
</dbReference>
<dbReference type="RefSeq" id="WP_052606412.1">
    <property type="nucleotide sequence ID" value="NZ_JXYS01000083.1"/>
</dbReference>
<evidence type="ECO:0000313" key="4">
    <source>
        <dbReference type="EMBL" id="KJF16433.1"/>
    </source>
</evidence>
<keyword evidence="2" id="KW-0694">RNA-binding</keyword>
<keyword evidence="1" id="KW-0963">Cytoplasm</keyword>
<dbReference type="PANTHER" id="PTHR34654">
    <property type="entry name" value="UPF0109 PROTEIN SCO5592"/>
    <property type="match status" value="1"/>
</dbReference>
<proteinExistence type="predicted"/>
<reference evidence="4 5" key="1">
    <citation type="submission" date="2015-01" db="EMBL/GenBank/DDBJ databases">
        <title>Draft genome of the acidophilic iron oxidizer Acidithrix ferrooxidans strain Py-F3.</title>
        <authorList>
            <person name="Poehlein A."/>
            <person name="Eisen S."/>
            <person name="Schloemann M."/>
            <person name="Johnson B.D."/>
            <person name="Daniel R."/>
            <person name="Muehling M."/>
        </authorList>
    </citation>
    <scope>NUCLEOTIDE SEQUENCE [LARGE SCALE GENOMIC DNA]</scope>
    <source>
        <strain evidence="4 5">Py-F3</strain>
    </source>
</reference>
<dbReference type="EMBL" id="JXYS01000083">
    <property type="protein sequence ID" value="KJF16433.1"/>
    <property type="molecule type" value="Genomic_DNA"/>
</dbReference>
<feature type="region of interest" description="Disordered" evidence="3">
    <location>
        <begin position="1"/>
        <end position="25"/>
    </location>
</feature>